<evidence type="ECO:0000256" key="6">
    <source>
        <dbReference type="ARBA" id="ARBA00023125"/>
    </source>
</evidence>
<evidence type="ECO:0000256" key="2">
    <source>
        <dbReference type="ARBA" id="ARBA00022603"/>
    </source>
</evidence>
<feature type="domain" description="Type II methyltransferase M.TaqI-like" evidence="8">
    <location>
        <begin position="116"/>
        <end position="279"/>
    </location>
</feature>
<keyword evidence="6" id="KW-0238">DNA-binding</keyword>
<accession>A0ABP1EK35</accession>
<keyword evidence="11" id="KW-1185">Reference proteome</keyword>
<dbReference type="InterPro" id="IPR025931">
    <property type="entry name" value="TaqI_C"/>
</dbReference>
<dbReference type="InterPro" id="IPR011639">
    <property type="entry name" value="MethylTrfase_TaqI-like_dom"/>
</dbReference>
<evidence type="ECO:0000313" key="11">
    <source>
        <dbReference type="Proteomes" id="UP001497514"/>
    </source>
</evidence>
<gene>
    <name evidence="10" type="ORF">TD3509T_1424</name>
</gene>
<sequence>MAFSVWKIQFIHIYLHTIISVKIMTKNQTVTLINNQTTYENNLELSHRKDLGVFLTNNINTVDKILDIIDFEDKDILSRKFLEPSCGNGVFVIRLLEKLFKNIQDKKIVIKFIESNIFFIDIDESMIEKTKINISTFFYSKFNEPYTGSYKSFVFDFTQRIKPKKSNSLFDSLLDIPLAKFLDNMDYVIGNPPYVSLYGRRDRKKDEAQRIYYLNRYSQFPDSLKNGKINYVMLFIEQSIDFLKEGGKLSFIIDLSFFETAYEHTRKYLLDKTRILSIEYNIKDFEVASGQVILELQKTKVENNLVKIIDAENNVSIEVEQALWYKPKDQFKFRFNTCSLSSAIIDKIESKDCPTLKSLYPKKNLRTCVMLLNMENLFVFEDKKLDDEVKAYPYYQGSKGLKGKYQKMENTKYFHYDKKLQDKVNDELKAELIAKGIKNKKRLGLGETIIYDNPKIYIRQSAKEIIASYDENPSSANNSLYVFSLRDSKKESIIFLKFLCGLLNSDIITFYSQQLNIIRFSKGKQPQIKTSDLYKIPVPTDISLQKRVADLVDKIYSNDGEDETIKNEINLVFNDYFNLTNDELKVIEESILDY</sequence>
<keyword evidence="5" id="KW-0680">Restriction system</keyword>
<dbReference type="InterPro" id="IPR029063">
    <property type="entry name" value="SAM-dependent_MTases_sf"/>
</dbReference>
<dbReference type="PRINTS" id="PR00507">
    <property type="entry name" value="N12N6MTFRASE"/>
</dbReference>
<dbReference type="EMBL" id="OZ038524">
    <property type="protein sequence ID" value="CAL2082823.1"/>
    <property type="molecule type" value="Genomic_DNA"/>
</dbReference>
<evidence type="ECO:0000259" key="8">
    <source>
        <dbReference type="Pfam" id="PF07669"/>
    </source>
</evidence>
<dbReference type="Pfam" id="PF12950">
    <property type="entry name" value="TaqI_C"/>
    <property type="match status" value="1"/>
</dbReference>
<dbReference type="Proteomes" id="UP001497514">
    <property type="component" value="Chromosome"/>
</dbReference>
<dbReference type="Pfam" id="PF07669">
    <property type="entry name" value="Eco57I"/>
    <property type="match status" value="1"/>
</dbReference>
<keyword evidence="3" id="KW-0808">Transferase</keyword>
<evidence type="ECO:0000256" key="4">
    <source>
        <dbReference type="ARBA" id="ARBA00022691"/>
    </source>
</evidence>
<dbReference type="SUPFAM" id="SSF116734">
    <property type="entry name" value="DNA methylase specificity domain"/>
    <property type="match status" value="1"/>
</dbReference>
<dbReference type="EC" id="2.1.1.72" evidence="1"/>
<comment type="catalytic activity">
    <reaction evidence="7">
        <text>a 2'-deoxyadenosine in DNA + S-adenosyl-L-methionine = an N(6)-methyl-2'-deoxyadenosine in DNA + S-adenosyl-L-homocysteine + H(+)</text>
        <dbReference type="Rhea" id="RHEA:15197"/>
        <dbReference type="Rhea" id="RHEA-COMP:12418"/>
        <dbReference type="Rhea" id="RHEA-COMP:12419"/>
        <dbReference type="ChEBI" id="CHEBI:15378"/>
        <dbReference type="ChEBI" id="CHEBI:57856"/>
        <dbReference type="ChEBI" id="CHEBI:59789"/>
        <dbReference type="ChEBI" id="CHEBI:90615"/>
        <dbReference type="ChEBI" id="CHEBI:90616"/>
        <dbReference type="EC" id="2.1.1.72"/>
    </reaction>
</comment>
<evidence type="ECO:0000256" key="7">
    <source>
        <dbReference type="ARBA" id="ARBA00047942"/>
    </source>
</evidence>
<protein>
    <recommendedName>
        <fullName evidence="1">site-specific DNA-methyltransferase (adenine-specific)</fullName>
        <ecNumber evidence="1">2.1.1.72</ecNumber>
    </recommendedName>
</protein>
<dbReference type="InterPro" id="IPR050953">
    <property type="entry name" value="N4_N6_ade-DNA_methylase"/>
</dbReference>
<dbReference type="PANTHER" id="PTHR33841:SF6">
    <property type="entry name" value="TYPE II METHYLTRANSFERASE M.HINDII"/>
    <property type="match status" value="1"/>
</dbReference>
<keyword evidence="4" id="KW-0949">S-adenosyl-L-methionine</keyword>
<keyword evidence="2" id="KW-0489">Methyltransferase</keyword>
<dbReference type="InterPro" id="IPR002052">
    <property type="entry name" value="DNA_methylase_N6_adenine_CS"/>
</dbReference>
<reference evidence="10 11" key="1">
    <citation type="submission" date="2024-05" db="EMBL/GenBank/DDBJ databases">
        <authorList>
            <person name="Duchaud E."/>
        </authorList>
    </citation>
    <scope>NUCLEOTIDE SEQUENCE [LARGE SCALE GENOMIC DNA]</scope>
    <source>
        <strain evidence="10">Ena-SAMPLE-TAB-13-05-2024-13:56:06:370-140309</strain>
    </source>
</reference>
<dbReference type="SUPFAM" id="SSF53335">
    <property type="entry name" value="S-adenosyl-L-methionine-dependent methyltransferases"/>
    <property type="match status" value="1"/>
</dbReference>
<proteinExistence type="predicted"/>
<name>A0ABP1EK35_9FLAO</name>
<evidence type="ECO:0000256" key="3">
    <source>
        <dbReference type="ARBA" id="ARBA00022679"/>
    </source>
</evidence>
<dbReference type="PANTHER" id="PTHR33841">
    <property type="entry name" value="DNA METHYLTRANSFERASE YEEA-RELATED"/>
    <property type="match status" value="1"/>
</dbReference>
<organism evidence="10 11">
    <name type="scientific">Tenacibaculum dicentrarchi</name>
    <dbReference type="NCBI Taxonomy" id="669041"/>
    <lineage>
        <taxon>Bacteria</taxon>
        <taxon>Pseudomonadati</taxon>
        <taxon>Bacteroidota</taxon>
        <taxon>Flavobacteriia</taxon>
        <taxon>Flavobacteriales</taxon>
        <taxon>Flavobacteriaceae</taxon>
        <taxon>Tenacibaculum</taxon>
    </lineage>
</organism>
<evidence type="ECO:0000256" key="5">
    <source>
        <dbReference type="ARBA" id="ARBA00022747"/>
    </source>
</evidence>
<evidence type="ECO:0000256" key="1">
    <source>
        <dbReference type="ARBA" id="ARBA00011900"/>
    </source>
</evidence>
<evidence type="ECO:0000313" key="10">
    <source>
        <dbReference type="EMBL" id="CAL2082823.1"/>
    </source>
</evidence>
<feature type="domain" description="TaqI-like C-terminal specificity" evidence="9">
    <location>
        <begin position="410"/>
        <end position="538"/>
    </location>
</feature>
<dbReference type="Gene3D" id="3.40.50.150">
    <property type="entry name" value="Vaccinia Virus protein VP39"/>
    <property type="match status" value="1"/>
</dbReference>
<dbReference type="PROSITE" id="PS00092">
    <property type="entry name" value="N6_MTASE"/>
    <property type="match status" value="1"/>
</dbReference>
<evidence type="ECO:0000259" key="9">
    <source>
        <dbReference type="Pfam" id="PF12950"/>
    </source>
</evidence>